<reference evidence="2 3" key="1">
    <citation type="submission" date="2024-10" db="EMBL/GenBank/DDBJ databases">
        <title>The Natural Products Discovery Center: Release of the First 8490 Sequenced Strains for Exploring Actinobacteria Biosynthetic Diversity.</title>
        <authorList>
            <person name="Kalkreuter E."/>
            <person name="Kautsar S.A."/>
            <person name="Yang D."/>
            <person name="Bader C.D."/>
            <person name="Teijaro C.N."/>
            <person name="Fluegel L."/>
            <person name="Davis C.M."/>
            <person name="Simpson J.R."/>
            <person name="Lauterbach L."/>
            <person name="Steele A.D."/>
            <person name="Gui C."/>
            <person name="Meng S."/>
            <person name="Li G."/>
            <person name="Viehrig K."/>
            <person name="Ye F."/>
            <person name="Su P."/>
            <person name="Kiefer A.F."/>
            <person name="Nichols A."/>
            <person name="Cepeda A.J."/>
            <person name="Yan W."/>
            <person name="Fan B."/>
            <person name="Jiang Y."/>
            <person name="Adhikari A."/>
            <person name="Zheng C.-J."/>
            <person name="Schuster L."/>
            <person name="Cowan T.M."/>
            <person name="Smanski M.J."/>
            <person name="Chevrette M.G."/>
            <person name="De Carvalho L.P.S."/>
            <person name="Shen B."/>
        </authorList>
    </citation>
    <scope>NUCLEOTIDE SEQUENCE [LARGE SCALE GENOMIC DNA]</scope>
    <source>
        <strain evidence="2 3">NPDC049639</strain>
    </source>
</reference>
<evidence type="ECO:0000313" key="2">
    <source>
        <dbReference type="EMBL" id="MFI7586457.1"/>
    </source>
</evidence>
<proteinExistence type="predicted"/>
<dbReference type="PANTHER" id="PTHR47183">
    <property type="entry name" value="GLUCOSE-1-PHOSPHATE CYTIDYLYLTRANSFERASE-RELATED"/>
    <property type="match status" value="1"/>
</dbReference>
<dbReference type="InterPro" id="IPR013446">
    <property type="entry name" value="G1P_cyt_trans-like"/>
</dbReference>
<name>A0ABW8ALE2_9ACTN</name>
<dbReference type="Proteomes" id="UP001612915">
    <property type="component" value="Unassembled WGS sequence"/>
</dbReference>
<protein>
    <submittedName>
        <fullName evidence="2">Glucose-1-phosphate cytidylyltransferase</fullName>
    </submittedName>
</protein>
<dbReference type="PANTHER" id="PTHR47183:SF3">
    <property type="entry name" value="TRANSFERASE"/>
    <property type="match status" value="1"/>
</dbReference>
<keyword evidence="2" id="KW-0808">Transferase</keyword>
<dbReference type="Pfam" id="PF00483">
    <property type="entry name" value="NTP_transferase"/>
    <property type="match status" value="1"/>
</dbReference>
<dbReference type="CDD" id="cd02524">
    <property type="entry name" value="G1P_cytidylyltransferase"/>
    <property type="match status" value="1"/>
</dbReference>
<comment type="caution">
    <text evidence="2">The sequence shown here is derived from an EMBL/GenBank/DDBJ whole genome shotgun (WGS) entry which is preliminary data.</text>
</comment>
<evidence type="ECO:0000259" key="1">
    <source>
        <dbReference type="Pfam" id="PF00483"/>
    </source>
</evidence>
<dbReference type="SUPFAM" id="SSF53448">
    <property type="entry name" value="Nucleotide-diphospho-sugar transferases"/>
    <property type="match status" value="1"/>
</dbReference>
<dbReference type="RefSeq" id="WP_398276132.1">
    <property type="nucleotide sequence ID" value="NZ_JBITLV010000001.1"/>
</dbReference>
<dbReference type="EMBL" id="JBITLV010000001">
    <property type="protein sequence ID" value="MFI7586457.1"/>
    <property type="molecule type" value="Genomic_DNA"/>
</dbReference>
<evidence type="ECO:0000313" key="3">
    <source>
        <dbReference type="Proteomes" id="UP001612915"/>
    </source>
</evidence>
<organism evidence="2 3">
    <name type="scientific">Spongisporangium articulatum</name>
    <dbReference type="NCBI Taxonomy" id="3362603"/>
    <lineage>
        <taxon>Bacteria</taxon>
        <taxon>Bacillati</taxon>
        <taxon>Actinomycetota</taxon>
        <taxon>Actinomycetes</taxon>
        <taxon>Kineosporiales</taxon>
        <taxon>Kineosporiaceae</taxon>
        <taxon>Spongisporangium</taxon>
    </lineage>
</organism>
<keyword evidence="2" id="KW-0548">Nucleotidyltransferase</keyword>
<accession>A0ABW8ALE2</accession>
<sequence length="275" mass="30987">MTEQSNQTIDVAEIPVVILCGGMGTRLREASGDKVPKPLVDIGGRPILWHLMKIYQSYGFRKFVLCLGYRGDQIKRYFLDYRESLSDFTLTHDGAEPVYHSAGPVEDWEITFVETGLETATAERVKRVAKHLNADHFMLTYGDGIGDVDLNQLVANHAAAGRIGTVTAVHPASRYGEMHVDGDVVTEFNEKPTLATGWVNGGFFMFQRSFVEKYLSDVDETVMLESTPLQQIARDGQLALNPHEGFWMGMDTYRDWTELNKLWDSGQAAWKSWED</sequence>
<feature type="domain" description="Nucleotidyl transferase" evidence="1">
    <location>
        <begin position="17"/>
        <end position="254"/>
    </location>
</feature>
<dbReference type="InterPro" id="IPR005835">
    <property type="entry name" value="NTP_transferase_dom"/>
</dbReference>
<dbReference type="InterPro" id="IPR029044">
    <property type="entry name" value="Nucleotide-diphossugar_trans"/>
</dbReference>
<keyword evidence="3" id="KW-1185">Reference proteome</keyword>
<dbReference type="GO" id="GO:0016779">
    <property type="term" value="F:nucleotidyltransferase activity"/>
    <property type="evidence" value="ECO:0007669"/>
    <property type="project" value="UniProtKB-KW"/>
</dbReference>
<dbReference type="Gene3D" id="3.90.550.10">
    <property type="entry name" value="Spore Coat Polysaccharide Biosynthesis Protein SpsA, Chain A"/>
    <property type="match status" value="1"/>
</dbReference>
<gene>
    <name evidence="2" type="ORF">ACIB24_05225</name>
</gene>